<dbReference type="EMBL" id="CCAE010000064">
    <property type="protein sequence ID" value="CDN90088.1"/>
    <property type="molecule type" value="Genomic_DNA"/>
</dbReference>
<dbReference type="PANTHER" id="PTHR43280:SF27">
    <property type="entry name" value="TRANSCRIPTIONAL REGULATOR MTLR"/>
    <property type="match status" value="1"/>
</dbReference>
<dbReference type="CDD" id="cd06976">
    <property type="entry name" value="cupin_MtlR-like_N"/>
    <property type="match status" value="1"/>
</dbReference>
<dbReference type="SUPFAM" id="SSF46689">
    <property type="entry name" value="Homeodomain-like"/>
    <property type="match status" value="2"/>
</dbReference>
<dbReference type="SMART" id="SM00342">
    <property type="entry name" value="HTH_ARAC"/>
    <property type="match status" value="1"/>
</dbReference>
<dbReference type="SUPFAM" id="SSF51215">
    <property type="entry name" value="Regulatory protein AraC"/>
    <property type="match status" value="1"/>
</dbReference>
<dbReference type="InterPro" id="IPR037923">
    <property type="entry name" value="HTH-like"/>
</dbReference>
<protein>
    <submittedName>
        <fullName evidence="6">AraC family transcriptional regulator</fullName>
    </submittedName>
</protein>
<dbReference type="Proteomes" id="UP000028878">
    <property type="component" value="Unassembled WGS sequence"/>
</dbReference>
<sequence>MPVRSLRSASTPRQFRPELENEYARSPELGYEPPDEAGFLRCLSHGFPTPLARWHYHDEYELHLITATSGKVFVGDWIGPFQPGQLVLTGPRLPHNWVSMDLPDGGVALRDLVIQFPHEPLARASDTIPELAEVLPLLERARHGIEFFGLSDAAEAHWHRVKGARGLRRFTAFCEFMADLAACTDYRLLSSVKLQSDDDAIQLDQIDAVVSRITDHLSEQHSAAALAAELGMSESRFSRFFRRATGNTFTDFVNRVRISRACQLLMDTDQQITHICYEVGYNNVANFNRRFLEIRGMTPSEFRRQSLTRFRGAH</sequence>
<name>A0A1L1PJH8_HYDIT</name>
<evidence type="ECO:0000259" key="5">
    <source>
        <dbReference type="PROSITE" id="PS01124"/>
    </source>
</evidence>
<accession>A0A1L1PJH8</accession>
<gene>
    <name evidence="6" type="ORF">BN948_04529</name>
</gene>
<proteinExistence type="predicted"/>
<feature type="region of interest" description="Disordered" evidence="4">
    <location>
        <begin position="1"/>
        <end position="30"/>
    </location>
</feature>
<dbReference type="PANTHER" id="PTHR43280">
    <property type="entry name" value="ARAC-FAMILY TRANSCRIPTIONAL REGULATOR"/>
    <property type="match status" value="1"/>
</dbReference>
<keyword evidence="7" id="KW-1185">Reference proteome</keyword>
<evidence type="ECO:0000256" key="2">
    <source>
        <dbReference type="ARBA" id="ARBA00023125"/>
    </source>
</evidence>
<keyword evidence="2" id="KW-0238">DNA-binding</keyword>
<reference evidence="7" key="1">
    <citation type="submission" date="2014-11" db="EMBL/GenBank/DDBJ databases">
        <title>Draft genome sequence of Hydrogenophaga intermedia S1.</title>
        <authorList>
            <person name="Gan H.M."/>
            <person name="Chew T.H."/>
            <person name="Stolz A."/>
        </authorList>
    </citation>
    <scope>NUCLEOTIDE SEQUENCE [LARGE SCALE GENOMIC DNA]</scope>
    <source>
        <strain evidence="7">S1</strain>
    </source>
</reference>
<dbReference type="Gene3D" id="1.10.10.60">
    <property type="entry name" value="Homeodomain-like"/>
    <property type="match status" value="2"/>
</dbReference>
<evidence type="ECO:0000256" key="1">
    <source>
        <dbReference type="ARBA" id="ARBA00023015"/>
    </source>
</evidence>
<feature type="compositionally biased region" description="Basic and acidic residues" evidence="4">
    <location>
        <begin position="15"/>
        <end position="25"/>
    </location>
</feature>
<keyword evidence="3" id="KW-0804">Transcription</keyword>
<dbReference type="GO" id="GO:0043565">
    <property type="term" value="F:sequence-specific DNA binding"/>
    <property type="evidence" value="ECO:0007669"/>
    <property type="project" value="InterPro"/>
</dbReference>
<organism evidence="6 7">
    <name type="scientific">Hydrogenophaga intermedia</name>
    <dbReference type="NCBI Taxonomy" id="65786"/>
    <lineage>
        <taxon>Bacteria</taxon>
        <taxon>Pseudomonadati</taxon>
        <taxon>Pseudomonadota</taxon>
        <taxon>Betaproteobacteria</taxon>
        <taxon>Burkholderiales</taxon>
        <taxon>Comamonadaceae</taxon>
        <taxon>Hydrogenophaga</taxon>
    </lineage>
</organism>
<evidence type="ECO:0000256" key="3">
    <source>
        <dbReference type="ARBA" id="ARBA00023163"/>
    </source>
</evidence>
<keyword evidence="1" id="KW-0805">Transcription regulation</keyword>
<dbReference type="GO" id="GO:0003700">
    <property type="term" value="F:DNA-binding transcription factor activity"/>
    <property type="evidence" value="ECO:0007669"/>
    <property type="project" value="InterPro"/>
</dbReference>
<evidence type="ECO:0000313" key="6">
    <source>
        <dbReference type="EMBL" id="CDN90088.1"/>
    </source>
</evidence>
<dbReference type="PROSITE" id="PS01124">
    <property type="entry name" value="HTH_ARAC_FAMILY_2"/>
    <property type="match status" value="1"/>
</dbReference>
<dbReference type="RefSeq" id="WP_009520569.1">
    <property type="nucleotide sequence ID" value="NZ_CCAE010000064.1"/>
</dbReference>
<dbReference type="InterPro" id="IPR009057">
    <property type="entry name" value="Homeodomain-like_sf"/>
</dbReference>
<feature type="domain" description="HTH araC/xylS-type" evidence="5">
    <location>
        <begin position="207"/>
        <end position="305"/>
    </location>
</feature>
<evidence type="ECO:0000256" key="4">
    <source>
        <dbReference type="SAM" id="MobiDB-lite"/>
    </source>
</evidence>
<dbReference type="Pfam" id="PF12833">
    <property type="entry name" value="HTH_18"/>
    <property type="match status" value="1"/>
</dbReference>
<evidence type="ECO:0000313" key="7">
    <source>
        <dbReference type="Proteomes" id="UP000028878"/>
    </source>
</evidence>
<dbReference type="InterPro" id="IPR018060">
    <property type="entry name" value="HTH_AraC"/>
</dbReference>
<dbReference type="AlphaFoldDB" id="A0A1L1PJH8"/>